<reference evidence="1" key="1">
    <citation type="submission" date="2019-04" db="EMBL/GenBank/DDBJ databases">
        <title>Microbes associate with the intestines of laboratory mice.</title>
        <authorList>
            <person name="Navarre W."/>
            <person name="Wong E."/>
            <person name="Huang K.C."/>
            <person name="Tropini C."/>
            <person name="Ng K."/>
            <person name="Yu B."/>
        </authorList>
    </citation>
    <scope>NUCLEOTIDE SEQUENCE</scope>
    <source>
        <strain evidence="1">NM86_A22</strain>
    </source>
</reference>
<gene>
    <name evidence="1" type="ORF">E5990_08160</name>
</gene>
<protein>
    <submittedName>
        <fullName evidence="1">2-isopropylmalate synthase</fullName>
    </submittedName>
</protein>
<proteinExistence type="predicted"/>
<sequence>STGIDESRINKISHIVESFSGILVPPNKPIIGDSVFTQCAGVHADGDNKCRLYYNDLLPERFGREREYALGKTSGRANIRKNLEALGIELADDNIRKVTDRVIQLADKKEIVTQSDLPFIVADVLKHAAIPQRVHLANYALNLAHGLRPTATVKLVIDGREYQESAAGDGQFDAFMRAVRSIYGNRLHRDIPTLTNYSVNIPPGGRTDALVHTIITWSHNGHTFKTRGLDADQTEAAIQATVKMLNICDGISLNESEN</sequence>
<feature type="non-terminal residue" evidence="1">
    <location>
        <position position="1"/>
    </location>
</feature>
<accession>A0AC61S4A1</accession>
<dbReference type="EMBL" id="SSTG01000106">
    <property type="protein sequence ID" value="THG46642.1"/>
    <property type="molecule type" value="Genomic_DNA"/>
</dbReference>
<name>A0AC61S4A1_9BACT</name>
<dbReference type="Proteomes" id="UP000305401">
    <property type="component" value="Unassembled WGS sequence"/>
</dbReference>
<organism evidence="1 2">
    <name type="scientific">Muribaculum caecicola</name>
    <dbReference type="NCBI Taxonomy" id="3038144"/>
    <lineage>
        <taxon>Bacteria</taxon>
        <taxon>Pseudomonadati</taxon>
        <taxon>Bacteroidota</taxon>
        <taxon>Bacteroidia</taxon>
        <taxon>Bacteroidales</taxon>
        <taxon>Muribaculaceae</taxon>
        <taxon>Muribaculum</taxon>
    </lineage>
</organism>
<keyword evidence="2" id="KW-1185">Reference proteome</keyword>
<comment type="caution">
    <text evidence="1">The sequence shown here is derived from an EMBL/GenBank/DDBJ whole genome shotgun (WGS) entry which is preliminary data.</text>
</comment>
<evidence type="ECO:0000313" key="1">
    <source>
        <dbReference type="EMBL" id="THG46642.1"/>
    </source>
</evidence>
<evidence type="ECO:0000313" key="2">
    <source>
        <dbReference type="Proteomes" id="UP000305401"/>
    </source>
</evidence>